<dbReference type="PANTHER" id="PTHR32018">
    <property type="entry name" value="RHAMNOGALACTURONATE LYASE FAMILY PROTEIN"/>
    <property type="match status" value="1"/>
</dbReference>
<feature type="non-terminal residue" evidence="13">
    <location>
        <position position="1"/>
    </location>
</feature>
<comment type="caution">
    <text evidence="13">The sequence shown here is derived from an EMBL/GenBank/DDBJ whole genome shotgun (WGS) entry which is preliminary data.</text>
</comment>
<dbReference type="CDD" id="cd10320">
    <property type="entry name" value="RGL4_N"/>
    <property type="match status" value="1"/>
</dbReference>
<evidence type="ECO:0000256" key="7">
    <source>
        <dbReference type="SAM" id="MobiDB-lite"/>
    </source>
</evidence>
<dbReference type="Pfam" id="PF02751">
    <property type="entry name" value="TFIIA_gamma_C"/>
    <property type="match status" value="1"/>
</dbReference>
<evidence type="ECO:0000256" key="3">
    <source>
        <dbReference type="ARBA" id="ARBA00023015"/>
    </source>
</evidence>
<dbReference type="EMBL" id="JAGKQH010000001">
    <property type="protein sequence ID" value="KAG6608125.1"/>
    <property type="molecule type" value="Genomic_DNA"/>
</dbReference>
<evidence type="ECO:0000256" key="8">
    <source>
        <dbReference type="SAM" id="Phobius"/>
    </source>
</evidence>
<accession>A0AAV6P646</accession>
<keyword evidence="3" id="KW-0805">Transcription regulation</keyword>
<evidence type="ECO:0000259" key="11">
    <source>
        <dbReference type="Pfam" id="PF14683"/>
    </source>
</evidence>
<feature type="compositionally biased region" description="Basic and acidic residues" evidence="7">
    <location>
        <begin position="53"/>
        <end position="69"/>
    </location>
</feature>
<evidence type="ECO:0000313" key="13">
    <source>
        <dbReference type="EMBL" id="KAG6608125.1"/>
    </source>
</evidence>
<dbReference type="InterPro" id="IPR051850">
    <property type="entry name" value="Polysacch_Lyase_4"/>
</dbReference>
<dbReference type="PANTHER" id="PTHR32018:SF1">
    <property type="entry name" value="RHAMNOGALACTURONAN ENDOLYASE"/>
    <property type="match status" value="1"/>
</dbReference>
<feature type="domain" description="Rhamnogalacturonan lyase" evidence="12">
    <location>
        <begin position="378"/>
        <end position="437"/>
    </location>
</feature>
<reference evidence="13 14" key="1">
    <citation type="journal article" date="2021" name="Hortic Res">
        <title>The domestication of Cucurbita argyrosperma as revealed by the genome of its wild relative.</title>
        <authorList>
            <person name="Barrera-Redondo J."/>
            <person name="Sanchez-de la Vega G."/>
            <person name="Aguirre-Liguori J.A."/>
            <person name="Castellanos-Morales G."/>
            <person name="Gutierrez-Guerrero Y.T."/>
            <person name="Aguirre-Dugua X."/>
            <person name="Aguirre-Planter E."/>
            <person name="Tenaillon M.I."/>
            <person name="Lira-Saade R."/>
            <person name="Eguiarte L.E."/>
        </authorList>
    </citation>
    <scope>NUCLEOTIDE SEQUENCE [LARGE SCALE GENOMIC DNA]</scope>
    <source>
        <strain evidence="13">JBR-2021</strain>
    </source>
</reference>
<protein>
    <submittedName>
        <fullName evidence="13">Transcription initiation factor IIA subunit 2</fullName>
    </submittedName>
</protein>
<dbReference type="InterPro" id="IPR015871">
    <property type="entry name" value="TFIIA_gsu_C"/>
</dbReference>
<dbReference type="CDD" id="cd10014">
    <property type="entry name" value="TFIIA_gamma_C"/>
    <property type="match status" value="1"/>
</dbReference>
<feature type="transmembrane region" description="Helical" evidence="8">
    <location>
        <begin position="12"/>
        <end position="34"/>
    </location>
</feature>
<evidence type="ECO:0000256" key="1">
    <source>
        <dbReference type="ARBA" id="ARBA00004123"/>
    </source>
</evidence>
<keyword evidence="4" id="KW-0804">Transcription</keyword>
<evidence type="ECO:0000259" key="12">
    <source>
        <dbReference type="Pfam" id="PF14686"/>
    </source>
</evidence>
<keyword evidence="8" id="KW-1133">Transmembrane helix</keyword>
<dbReference type="InterPro" id="IPR029413">
    <property type="entry name" value="RG-lyase_II"/>
</dbReference>
<dbReference type="AlphaFoldDB" id="A0AAV6P646"/>
<dbReference type="Pfam" id="PF14686">
    <property type="entry name" value="fn3_3"/>
    <property type="match status" value="1"/>
</dbReference>
<dbReference type="Pfam" id="PF14683">
    <property type="entry name" value="CBM-like"/>
    <property type="match status" value="1"/>
</dbReference>
<evidence type="ECO:0000313" key="14">
    <source>
        <dbReference type="Proteomes" id="UP000685013"/>
    </source>
</evidence>
<organism evidence="13 14">
    <name type="scientific">Cucurbita argyrosperma subsp. sororia</name>
    <dbReference type="NCBI Taxonomy" id="37648"/>
    <lineage>
        <taxon>Eukaryota</taxon>
        <taxon>Viridiplantae</taxon>
        <taxon>Streptophyta</taxon>
        <taxon>Embryophyta</taxon>
        <taxon>Tracheophyta</taxon>
        <taxon>Spermatophyta</taxon>
        <taxon>Magnoliopsida</taxon>
        <taxon>eudicotyledons</taxon>
        <taxon>Gunneridae</taxon>
        <taxon>Pentapetalae</taxon>
        <taxon>rosids</taxon>
        <taxon>fabids</taxon>
        <taxon>Cucurbitales</taxon>
        <taxon>Cucurbitaceae</taxon>
        <taxon>Cucurbiteae</taxon>
        <taxon>Cucurbita</taxon>
    </lineage>
</organism>
<name>A0AAV6P646_9ROSI</name>
<comment type="subunit">
    <text evidence="6">TFIIA is a heterodimer of the large unprocessed subunit 1 and a small subunit gamma. It was originally believed to be a heterotrimer of an alpha, a beta and a gamma subunit.</text>
</comment>
<feature type="domain" description="Transcription initiation factor IIA gamma subunit C-terminal" evidence="10">
    <location>
        <begin position="676"/>
        <end position="717"/>
    </location>
</feature>
<feature type="domain" description="Rhamnogalacturonan lyase" evidence="11">
    <location>
        <begin position="451"/>
        <end position="611"/>
    </location>
</feature>
<proteinExistence type="inferred from homology"/>
<evidence type="ECO:0000256" key="6">
    <source>
        <dbReference type="ARBA" id="ARBA00064681"/>
    </source>
</evidence>
<keyword evidence="5" id="KW-0539">Nucleus</keyword>
<dbReference type="Pfam" id="PF02268">
    <property type="entry name" value="TFIIA_gamma_N"/>
    <property type="match status" value="1"/>
</dbReference>
<keyword evidence="8" id="KW-0812">Transmembrane</keyword>
<keyword evidence="8" id="KW-0472">Membrane</keyword>
<dbReference type="InterPro" id="IPR010325">
    <property type="entry name" value="Rhamnogal_lyase"/>
</dbReference>
<feature type="region of interest" description="Disordered" evidence="7">
    <location>
        <begin position="44"/>
        <end position="75"/>
    </location>
</feature>
<keyword evidence="14" id="KW-1185">Reference proteome</keyword>
<evidence type="ECO:0000259" key="9">
    <source>
        <dbReference type="Pfam" id="PF02268"/>
    </source>
</evidence>
<gene>
    <name evidence="13" type="primary">TFIIA-S</name>
    <name evidence="13" type="ORF">SDJN03_01467</name>
</gene>
<comment type="subcellular location">
    <subcellularLocation>
        <location evidence="1">Nucleus</location>
    </subcellularLocation>
</comment>
<dbReference type="GO" id="GO:0006367">
    <property type="term" value="P:transcription initiation at RNA polymerase II promoter"/>
    <property type="evidence" value="ECO:0007669"/>
    <property type="project" value="InterPro"/>
</dbReference>
<dbReference type="FunFam" id="1.10.287.190:FF:000001">
    <property type="entry name" value="Transcription initiation factor IIA subunit 2"/>
    <property type="match status" value="1"/>
</dbReference>
<dbReference type="Proteomes" id="UP000685013">
    <property type="component" value="Chromosome 1"/>
</dbReference>
<dbReference type="InterPro" id="IPR029411">
    <property type="entry name" value="RG-lyase_III"/>
</dbReference>
<dbReference type="GO" id="GO:0005672">
    <property type="term" value="C:transcription factor TFIIA complex"/>
    <property type="evidence" value="ECO:0007669"/>
    <property type="project" value="InterPro"/>
</dbReference>
<evidence type="ECO:0000256" key="2">
    <source>
        <dbReference type="ARBA" id="ARBA00007675"/>
    </source>
</evidence>
<dbReference type="FunFam" id="2.30.18.10:FF:000001">
    <property type="entry name" value="Transcription initiation factor IIA subunit 2"/>
    <property type="match status" value="1"/>
</dbReference>
<evidence type="ECO:0000259" key="10">
    <source>
        <dbReference type="Pfam" id="PF02751"/>
    </source>
</evidence>
<evidence type="ECO:0000256" key="5">
    <source>
        <dbReference type="ARBA" id="ARBA00023242"/>
    </source>
</evidence>
<dbReference type="CDD" id="cd10316">
    <property type="entry name" value="RGL4_M"/>
    <property type="match status" value="1"/>
</dbReference>
<evidence type="ECO:0000256" key="4">
    <source>
        <dbReference type="ARBA" id="ARBA00023163"/>
    </source>
</evidence>
<dbReference type="Pfam" id="PF06045">
    <property type="entry name" value="Rhamnogal_lyase"/>
    <property type="match status" value="1"/>
</dbReference>
<dbReference type="InterPro" id="IPR015872">
    <property type="entry name" value="TFIIA_gsu_N"/>
</dbReference>
<sequence>MSTDLREMKKSAFSILSDSLKIFWLFSSLFFYVYGPFIPPTTKGPAVSTTPDTDGHGPDGHSPDGHSPDGHSPNASVSLLQLHIQEQYVVMENGIIAVTISNPMGFVTGIQYHGIENLLDVTNPEDDRGYWDVVWNTAGAKGTKGMFDRIEATDFKVIVQNDEQIELSFSRTYNSSSGDDVVPLNVDKRFVILRNSSGFYSYAIYEHLKDWPAFNIDNTRIAFKPRKDKFRYMVVADERQRFMPLPDDRKPPRGVALEYPEAVLLVDPIEPEFKGEVDDKYQYGCESKDTRVHGWISNDPPIGIWQITASEEYRSGGPLKQVLTSHVGPTSLTVFHSAHYAGAAMVIRFGSNEAWKKVYGPVFIHINSLPEKEDPLRLWQNAKEQGYQFWSRADENGHFTLENVLSGNYSLNGWVYNFISEYQYDAFITVTPGSDIDVGELVFEPPRDGPTLWEIGIPDRTAAEFYVPDPSPKFINKLFVNHSDKFRQYGLWERYAELYPKEDLVYTVDQSDYKKDWFFAQVNRKIDDNNTYVGTTWKIEFKIDSPDTHGTYKLRLALATAHAAELQVRVNDAQTVTPLFTTGVIGKDNTIARHGIHGLYRFYSVDIPGNLVFRRRMATFELYRRSTIGMCLTETLDEMVQNGTLSPELAIQVLVQFDKSMTEALESQVKSKVTIKGHLHTYRFCDNVWTFILQDATFKNEDSQETVGRIKIVACDSKLLTQ</sequence>
<comment type="similarity">
    <text evidence="2">Belongs to the TFIIA subunit 2 family.</text>
</comment>
<feature type="domain" description="Transcription initiation factor IIA gamma subunit N-terminal" evidence="9">
    <location>
        <begin position="620"/>
        <end position="665"/>
    </location>
</feature>
<dbReference type="CDD" id="cd10317">
    <property type="entry name" value="RGL4_C"/>
    <property type="match status" value="1"/>
</dbReference>
<dbReference type="CDD" id="cd10145">
    <property type="entry name" value="TFIIA_gamma_N"/>
    <property type="match status" value="1"/>
</dbReference>